<comment type="subunit">
    <text evidence="4">Component of the ER membrane protein complex (EMC).</text>
</comment>
<sequence length="304" mass="33995">MEFATAVQKLASYKPRKSAQSRATLAKGILQLRDNAFSRQGEESWESLEKLTLAALDEENYEVADECLKLISDRFPNSPRVDCLTGIRMEATERPEIALRYYEELLEADSSNSAIWRRKVSVLRRMGKIDAAVTELSALLDTFYTEVDGWLELADLYNSCQQYTYALQSLSHALLLAPQNPFHFLLFAETAYLASDIPLSLKTYLQVVDMTDEEDDEVPPSDSVPTGITLRAWFGVKLCTYKLVSEPRSISNSGSQTPAPTTGNISSLDELATERLRTAYLNTTGESPPKTERAFLDALAKVIQ</sequence>
<comment type="subcellular location">
    <subcellularLocation>
        <location evidence="4">Endoplasmic reticulum membrane</location>
        <topology evidence="4">Peripheral membrane protein</topology>
        <orientation evidence="4">Cytoplasmic side</orientation>
    </subcellularLocation>
</comment>
<dbReference type="SUPFAM" id="SSF48452">
    <property type="entry name" value="TPR-like"/>
    <property type="match status" value="1"/>
</dbReference>
<evidence type="ECO:0000256" key="5">
    <source>
        <dbReference type="SAM" id="MobiDB-lite"/>
    </source>
</evidence>
<dbReference type="Gene3D" id="1.25.40.10">
    <property type="entry name" value="Tetratricopeptide repeat domain"/>
    <property type="match status" value="1"/>
</dbReference>
<dbReference type="Proteomes" id="UP001212997">
    <property type="component" value="Unassembled WGS sequence"/>
</dbReference>
<dbReference type="PROSITE" id="PS50005">
    <property type="entry name" value="TPR"/>
    <property type="match status" value="1"/>
</dbReference>
<keyword evidence="4" id="KW-0472">Membrane</keyword>
<evidence type="ECO:0000313" key="7">
    <source>
        <dbReference type="EMBL" id="KAJ3475153.1"/>
    </source>
</evidence>
<dbReference type="AlphaFoldDB" id="A0AAD5UQM4"/>
<keyword evidence="8" id="KW-1185">Reference proteome</keyword>
<organism evidence="7 8">
    <name type="scientific">Meripilus lineatus</name>
    <dbReference type="NCBI Taxonomy" id="2056292"/>
    <lineage>
        <taxon>Eukaryota</taxon>
        <taxon>Fungi</taxon>
        <taxon>Dikarya</taxon>
        <taxon>Basidiomycota</taxon>
        <taxon>Agaricomycotina</taxon>
        <taxon>Agaricomycetes</taxon>
        <taxon>Polyporales</taxon>
        <taxon>Meripilaceae</taxon>
        <taxon>Meripilus</taxon>
    </lineage>
</organism>
<gene>
    <name evidence="7" type="ORF">NLI96_g12026</name>
</gene>
<feature type="domain" description="EMC2 TPR-like" evidence="6">
    <location>
        <begin position="87"/>
        <end position="196"/>
    </location>
</feature>
<reference evidence="7" key="1">
    <citation type="submission" date="2022-07" db="EMBL/GenBank/DDBJ databases">
        <title>Genome Sequence of Physisporinus lineatus.</title>
        <authorList>
            <person name="Buettner E."/>
        </authorList>
    </citation>
    <scope>NUCLEOTIDE SEQUENCE</scope>
    <source>
        <strain evidence="7">VT162</strain>
    </source>
</reference>
<dbReference type="InterPro" id="IPR055217">
    <property type="entry name" value="TPR_EMC2"/>
</dbReference>
<feature type="repeat" description="TPR" evidence="3">
    <location>
        <begin position="147"/>
        <end position="180"/>
    </location>
</feature>
<comment type="caution">
    <text evidence="7">The sequence shown here is derived from an EMBL/GenBank/DDBJ whole genome shotgun (WGS) entry which is preliminary data.</text>
</comment>
<name>A0AAD5UQM4_9APHY</name>
<keyword evidence="1" id="KW-0677">Repeat</keyword>
<evidence type="ECO:0000256" key="4">
    <source>
        <dbReference type="RuleBase" id="RU367091"/>
    </source>
</evidence>
<feature type="region of interest" description="Disordered" evidence="5">
    <location>
        <begin position="248"/>
        <end position="267"/>
    </location>
</feature>
<dbReference type="EMBL" id="JANAWD010000906">
    <property type="protein sequence ID" value="KAJ3475153.1"/>
    <property type="molecule type" value="Genomic_DNA"/>
</dbReference>
<dbReference type="PANTHER" id="PTHR12760">
    <property type="entry name" value="TETRATRICOPEPTIDE REPEAT PROTEIN"/>
    <property type="match status" value="1"/>
</dbReference>
<evidence type="ECO:0000256" key="1">
    <source>
        <dbReference type="ARBA" id="ARBA00022737"/>
    </source>
</evidence>
<dbReference type="InterPro" id="IPR011990">
    <property type="entry name" value="TPR-like_helical_dom_sf"/>
</dbReference>
<protein>
    <recommendedName>
        <fullName evidence="4">ER membrane protein complex subunit 2</fullName>
    </recommendedName>
</protein>
<keyword evidence="2 3" id="KW-0802">TPR repeat</keyword>
<evidence type="ECO:0000256" key="2">
    <source>
        <dbReference type="ARBA" id="ARBA00022803"/>
    </source>
</evidence>
<dbReference type="InterPro" id="IPR019734">
    <property type="entry name" value="TPR_rpt"/>
</dbReference>
<comment type="function">
    <text evidence="4">Part of the endoplasmic reticulum membrane protein complex (EMC) that enables the energy-independent insertion into endoplasmic reticulum membranes of newly synthesized membrane proteins.</text>
</comment>
<comment type="similarity">
    <text evidence="4">Belongs to the EMC2 family.</text>
</comment>
<dbReference type="InterPro" id="IPR039856">
    <property type="entry name" value="EMC2-like"/>
</dbReference>
<dbReference type="GO" id="GO:0072546">
    <property type="term" value="C:EMC complex"/>
    <property type="evidence" value="ECO:0007669"/>
    <property type="project" value="UniProtKB-UniRule"/>
</dbReference>
<evidence type="ECO:0000313" key="8">
    <source>
        <dbReference type="Proteomes" id="UP001212997"/>
    </source>
</evidence>
<proteinExistence type="inferred from homology"/>
<dbReference type="Pfam" id="PF22890">
    <property type="entry name" value="TPR_EMC2"/>
    <property type="match status" value="1"/>
</dbReference>
<keyword evidence="4" id="KW-0256">Endoplasmic reticulum</keyword>
<evidence type="ECO:0000256" key="3">
    <source>
        <dbReference type="PROSITE-ProRule" id="PRU00339"/>
    </source>
</evidence>
<accession>A0AAD5UQM4</accession>
<evidence type="ECO:0000259" key="6">
    <source>
        <dbReference type="Pfam" id="PF22890"/>
    </source>
</evidence>